<name>A0A923LSX0_9FIRM</name>
<dbReference type="EMBL" id="JACOPL010000003">
    <property type="protein sequence ID" value="MBC5724706.1"/>
    <property type="molecule type" value="Genomic_DNA"/>
</dbReference>
<comment type="similarity">
    <text evidence="1">Belongs to the myoviridae tail sheath protein family.</text>
</comment>
<dbReference type="Proteomes" id="UP000606499">
    <property type="component" value="Unassembled WGS sequence"/>
</dbReference>
<proteinExistence type="inferred from homology"/>
<dbReference type="Gene3D" id="3.30.1370.220">
    <property type="match status" value="1"/>
</dbReference>
<evidence type="ECO:0000313" key="4">
    <source>
        <dbReference type="EMBL" id="MBC5724706.1"/>
    </source>
</evidence>
<keyword evidence="5" id="KW-1185">Reference proteome</keyword>
<comment type="caution">
    <text evidence="4">The sequence shown here is derived from an EMBL/GenBank/DDBJ whole genome shotgun (WGS) entry which is preliminary data.</text>
</comment>
<feature type="domain" description="Tail sheath protein C-terminal" evidence="3">
    <location>
        <begin position="233"/>
        <end position="350"/>
    </location>
</feature>
<dbReference type="AlphaFoldDB" id="A0A923LSX0"/>
<dbReference type="InterPro" id="IPR035089">
    <property type="entry name" value="Phage_sheath_subtilisin"/>
</dbReference>
<evidence type="ECO:0000259" key="2">
    <source>
        <dbReference type="Pfam" id="PF04984"/>
    </source>
</evidence>
<organism evidence="4 5">
    <name type="scientific">Agathobaculum faecis</name>
    <dbReference type="NCBI Taxonomy" id="2763013"/>
    <lineage>
        <taxon>Bacteria</taxon>
        <taxon>Bacillati</taxon>
        <taxon>Bacillota</taxon>
        <taxon>Clostridia</taxon>
        <taxon>Eubacteriales</taxon>
        <taxon>Butyricicoccaceae</taxon>
        <taxon>Agathobaculum</taxon>
    </lineage>
</organism>
<sequence>MGLPSIDITFKTAAQVTIAMGDKGYVGLIVRDTKQAGAHYLTRASKIPAELTADNKAYIERAFAGYVNPPKGVYVYVTDEEDVNLAEALAYFATQEVDYLCGPPDIEEAEAQAVESWLKERREAHSHIKAVLPKLVADYDPVIDFDADGMTDGTTSYTAAQYCSRMAGIFAGTPWTMSATYAPLPELTDVTRLDKETADAAIDAGKLILIHDGRQVKIGRAVNSLTTTTAEHGPIFQKIKALEVVDRVDADFRATIEDTFIGKYANTYDNRMLLVTAGRNYLYQLEEAGILLAGGSTLDIDVEAVRDYLGDKADDMDDDELRHADTGSQVFLTGAFTIVDAIEDVTIKIAV</sequence>
<accession>A0A923LSX0</accession>
<reference evidence="4" key="1">
    <citation type="submission" date="2020-08" db="EMBL/GenBank/DDBJ databases">
        <title>Genome public.</title>
        <authorList>
            <person name="Liu C."/>
            <person name="Sun Q."/>
        </authorList>
    </citation>
    <scope>NUCLEOTIDE SEQUENCE</scope>
    <source>
        <strain evidence="4">NSJ-28</strain>
    </source>
</reference>
<gene>
    <name evidence="4" type="ORF">H8S45_04430</name>
</gene>
<dbReference type="InterPro" id="IPR020287">
    <property type="entry name" value="Tail_sheath_C"/>
</dbReference>
<dbReference type="Pfam" id="PF04984">
    <property type="entry name" value="Phage_sheath_1"/>
    <property type="match status" value="1"/>
</dbReference>
<feature type="domain" description="Tail sheath protein subtilisin-like" evidence="2">
    <location>
        <begin position="85"/>
        <end position="224"/>
    </location>
</feature>
<dbReference type="RefSeq" id="WP_054327801.1">
    <property type="nucleotide sequence ID" value="NZ_JACOPL010000003.1"/>
</dbReference>
<evidence type="ECO:0000259" key="3">
    <source>
        <dbReference type="Pfam" id="PF17482"/>
    </source>
</evidence>
<evidence type="ECO:0000256" key="1">
    <source>
        <dbReference type="ARBA" id="ARBA00008005"/>
    </source>
</evidence>
<evidence type="ECO:0000313" key="5">
    <source>
        <dbReference type="Proteomes" id="UP000606499"/>
    </source>
</evidence>
<protein>
    <submittedName>
        <fullName evidence="4">Phage tail sheath protein</fullName>
    </submittedName>
</protein>
<dbReference type="Gene3D" id="3.40.50.11790">
    <property type="match status" value="1"/>
</dbReference>
<dbReference type="Pfam" id="PF17482">
    <property type="entry name" value="Phage_sheath_1C"/>
    <property type="match status" value="1"/>
</dbReference>